<evidence type="ECO:0000259" key="5">
    <source>
        <dbReference type="PROSITE" id="PS51063"/>
    </source>
</evidence>
<dbReference type="Proteomes" id="UP000176037">
    <property type="component" value="Unassembled WGS sequence"/>
</dbReference>
<dbReference type="PRINTS" id="PR00034">
    <property type="entry name" value="HTHCRP"/>
</dbReference>
<dbReference type="Pfam" id="PF13545">
    <property type="entry name" value="HTH_Crp_2"/>
    <property type="match status" value="1"/>
</dbReference>
<keyword evidence="2" id="KW-0238">DNA-binding</keyword>
<dbReference type="CDD" id="cd00092">
    <property type="entry name" value="HTH_CRP"/>
    <property type="match status" value="1"/>
</dbReference>
<dbReference type="STRING" id="1856405.BFC17_03815"/>
<dbReference type="InterPro" id="IPR036390">
    <property type="entry name" value="WH_DNA-bd_sf"/>
</dbReference>
<dbReference type="PROSITE" id="PS00042">
    <property type="entry name" value="HTH_CRP_1"/>
    <property type="match status" value="1"/>
</dbReference>
<protein>
    <recommendedName>
        <fullName evidence="8">Crp/Fnr family transcriptional regulator</fullName>
    </recommendedName>
</protein>
<proteinExistence type="predicted"/>
<dbReference type="InterPro" id="IPR036388">
    <property type="entry name" value="WH-like_DNA-bd_sf"/>
</dbReference>
<dbReference type="GO" id="GO:0003677">
    <property type="term" value="F:DNA binding"/>
    <property type="evidence" value="ECO:0007669"/>
    <property type="project" value="UniProtKB-KW"/>
</dbReference>
<evidence type="ECO:0000313" key="7">
    <source>
        <dbReference type="Proteomes" id="UP000176037"/>
    </source>
</evidence>
<gene>
    <name evidence="6" type="ORF">BFC17_03815</name>
</gene>
<dbReference type="InterPro" id="IPR012318">
    <property type="entry name" value="HTH_CRP"/>
</dbReference>
<dbReference type="Gene3D" id="2.60.120.10">
    <property type="entry name" value="Jelly Rolls"/>
    <property type="match status" value="1"/>
</dbReference>
<keyword evidence="7" id="KW-1185">Reference proteome</keyword>
<dbReference type="InterPro" id="IPR014710">
    <property type="entry name" value="RmlC-like_jellyroll"/>
</dbReference>
<dbReference type="AlphaFoldDB" id="A0A1E8FBW4"/>
<dbReference type="RefSeq" id="WP_070177775.1">
    <property type="nucleotide sequence ID" value="NZ_BMJR01000002.1"/>
</dbReference>
<comment type="caution">
    <text evidence="6">The sequence shown here is derived from an EMBL/GenBank/DDBJ whole genome shotgun (WGS) entry which is preliminary data.</text>
</comment>
<dbReference type="Pfam" id="PF00027">
    <property type="entry name" value="cNMP_binding"/>
    <property type="match status" value="1"/>
</dbReference>
<evidence type="ECO:0000256" key="1">
    <source>
        <dbReference type="ARBA" id="ARBA00023015"/>
    </source>
</evidence>
<evidence type="ECO:0000259" key="4">
    <source>
        <dbReference type="PROSITE" id="PS50042"/>
    </source>
</evidence>
<dbReference type="PANTHER" id="PTHR24567">
    <property type="entry name" value="CRP FAMILY TRANSCRIPTIONAL REGULATORY PROTEIN"/>
    <property type="match status" value="1"/>
</dbReference>
<reference evidence="6 7" key="1">
    <citation type="submission" date="2016-09" db="EMBL/GenBank/DDBJ databases">
        <title>Alteromonas lipolytica, a new species isolated from sea water.</title>
        <authorList>
            <person name="Wu Y.-H."/>
            <person name="Cheng H."/>
            <person name="Xu X.-W."/>
        </authorList>
    </citation>
    <scope>NUCLEOTIDE SEQUENCE [LARGE SCALE GENOMIC DNA]</scope>
    <source>
        <strain evidence="6 7">JW12</strain>
    </source>
</reference>
<dbReference type="PANTHER" id="PTHR24567:SF75">
    <property type="entry name" value="FUMARATE AND NITRATE REDUCTION REGULATORY PROTEIN"/>
    <property type="match status" value="1"/>
</dbReference>
<dbReference type="EMBL" id="MJIC01000015">
    <property type="protein sequence ID" value="OFI33399.1"/>
    <property type="molecule type" value="Genomic_DNA"/>
</dbReference>
<accession>A0A1E8FBW4</accession>
<dbReference type="SUPFAM" id="SSF51206">
    <property type="entry name" value="cAMP-binding domain-like"/>
    <property type="match status" value="1"/>
</dbReference>
<dbReference type="InterPro" id="IPR050397">
    <property type="entry name" value="Env_Response_Regulators"/>
</dbReference>
<dbReference type="OrthoDB" id="7643467at2"/>
<dbReference type="GO" id="GO:0005829">
    <property type="term" value="C:cytosol"/>
    <property type="evidence" value="ECO:0007669"/>
    <property type="project" value="TreeGrafter"/>
</dbReference>
<dbReference type="Gene3D" id="1.10.10.10">
    <property type="entry name" value="Winged helix-like DNA-binding domain superfamily/Winged helix DNA-binding domain"/>
    <property type="match status" value="1"/>
</dbReference>
<dbReference type="SUPFAM" id="SSF46785">
    <property type="entry name" value="Winged helix' DNA-binding domain"/>
    <property type="match status" value="1"/>
</dbReference>
<evidence type="ECO:0000256" key="2">
    <source>
        <dbReference type="ARBA" id="ARBA00023125"/>
    </source>
</evidence>
<dbReference type="InterPro" id="IPR018490">
    <property type="entry name" value="cNMP-bd_dom_sf"/>
</dbReference>
<evidence type="ECO:0008006" key="8">
    <source>
        <dbReference type="Google" id="ProtNLM"/>
    </source>
</evidence>
<evidence type="ECO:0000313" key="6">
    <source>
        <dbReference type="EMBL" id="OFI33399.1"/>
    </source>
</evidence>
<dbReference type="InterPro" id="IPR000595">
    <property type="entry name" value="cNMP-bd_dom"/>
</dbReference>
<feature type="domain" description="HTH crp-type" evidence="5">
    <location>
        <begin position="155"/>
        <end position="227"/>
    </location>
</feature>
<sequence>MSTIFIPKHIRPMHGRLAYNDCALFHDMTNVELDTLESCADQTKCNAGDYLFRQNAPSDHVYNVISGTVAIERVSNNGRRQVLGFLFPGDFLGITNSAHYDYAVRSLTKTELYKFNRKRLYTLADELPHLKTNIAEISSRIFNRILDQLYILGQKKAHERLCFLFMQLLERLPGARPDRVELYMTRQDMADYLGLTIETVSRSLAKLKADGLIAFPQLNVLQILDIAKVSELADT</sequence>
<keyword evidence="3" id="KW-0804">Transcription</keyword>
<dbReference type="GO" id="GO:0003700">
    <property type="term" value="F:DNA-binding transcription factor activity"/>
    <property type="evidence" value="ECO:0007669"/>
    <property type="project" value="InterPro"/>
</dbReference>
<feature type="domain" description="Cyclic nucleotide-binding" evidence="4">
    <location>
        <begin position="24"/>
        <end position="93"/>
    </location>
</feature>
<keyword evidence="1" id="KW-0805">Transcription regulation</keyword>
<evidence type="ECO:0000256" key="3">
    <source>
        <dbReference type="ARBA" id="ARBA00023163"/>
    </source>
</evidence>
<dbReference type="InterPro" id="IPR018335">
    <property type="entry name" value="Tscrpt_reg_HTH_Crp-type_CS"/>
</dbReference>
<name>A0A1E8FBW4_9ALTE</name>
<dbReference type="SMART" id="SM00419">
    <property type="entry name" value="HTH_CRP"/>
    <property type="match status" value="1"/>
</dbReference>
<dbReference type="PROSITE" id="PS51063">
    <property type="entry name" value="HTH_CRP_2"/>
    <property type="match status" value="1"/>
</dbReference>
<organism evidence="6 7">
    <name type="scientific">Alteromonas lipolytica</name>
    <dbReference type="NCBI Taxonomy" id="1856405"/>
    <lineage>
        <taxon>Bacteria</taxon>
        <taxon>Pseudomonadati</taxon>
        <taxon>Pseudomonadota</taxon>
        <taxon>Gammaproteobacteria</taxon>
        <taxon>Alteromonadales</taxon>
        <taxon>Alteromonadaceae</taxon>
        <taxon>Alteromonas/Salinimonas group</taxon>
        <taxon>Alteromonas</taxon>
    </lineage>
</organism>
<dbReference type="PROSITE" id="PS50042">
    <property type="entry name" value="CNMP_BINDING_3"/>
    <property type="match status" value="1"/>
</dbReference>
<dbReference type="CDD" id="cd00038">
    <property type="entry name" value="CAP_ED"/>
    <property type="match status" value="1"/>
</dbReference>
<dbReference type="SMART" id="SM00100">
    <property type="entry name" value="cNMP"/>
    <property type="match status" value="1"/>
</dbReference>